<evidence type="ECO:0000313" key="1">
    <source>
        <dbReference type="EMBL" id="RPD89407.1"/>
    </source>
</evidence>
<dbReference type="Proteomes" id="UP000272412">
    <property type="component" value="Unassembled WGS sequence"/>
</dbReference>
<dbReference type="AlphaFoldDB" id="A0A3N4N5G6"/>
<gene>
    <name evidence="1" type="ORF">EGK74_04090</name>
</gene>
<reference evidence="1 2" key="1">
    <citation type="submission" date="2018-11" db="EMBL/GenBank/DDBJ databases">
        <title>Neisseria weixii sp. nov. isolated from the rectal contents of plateau pika (Ochotona cruzoniae).</title>
        <authorList>
            <person name="Zhang G."/>
        </authorList>
    </citation>
    <scope>NUCLEOTIDE SEQUENCE [LARGE SCALE GENOMIC DNA]</scope>
    <source>
        <strain evidence="1 2">10009</strain>
    </source>
</reference>
<proteinExistence type="predicted"/>
<dbReference type="OrthoDB" id="6650149at2"/>
<dbReference type="RefSeq" id="WP_123804566.1">
    <property type="nucleotide sequence ID" value="NZ_RPFL01000007.1"/>
</dbReference>
<dbReference type="EMBL" id="RPFL01000007">
    <property type="protein sequence ID" value="RPD89407.1"/>
    <property type="molecule type" value="Genomic_DNA"/>
</dbReference>
<protein>
    <submittedName>
        <fullName evidence="1">HK97 gp10 family phage protein</fullName>
    </submittedName>
</protein>
<accession>A0A3N4N5G6</accession>
<keyword evidence="2" id="KW-1185">Reference proteome</keyword>
<organism evidence="1 2">
    <name type="scientific">Neisseria weixii</name>
    <dbReference type="NCBI Taxonomy" id="1853276"/>
    <lineage>
        <taxon>Bacteria</taxon>
        <taxon>Pseudomonadati</taxon>
        <taxon>Pseudomonadota</taxon>
        <taxon>Betaproteobacteria</taxon>
        <taxon>Neisseriales</taxon>
        <taxon>Neisseriaceae</taxon>
        <taxon>Neisseria</taxon>
    </lineage>
</organism>
<comment type="caution">
    <text evidence="1">The sequence shown here is derived from an EMBL/GenBank/DDBJ whole genome shotgun (WGS) entry which is preliminary data.</text>
</comment>
<sequence length="125" mass="13764">MVWVNEPDMFADLVEQEADKLYRSFAITCLNNIVMRSPVDTGRYRGSHVLSIGAPDYSQGEADKAGSMTLQAGIQTLKGVPVGKMPKVFIQTNLPYAMRIENGWSKQAAQGVYAVSFNNAVKAYK</sequence>
<name>A0A3N4N5G6_9NEIS</name>
<evidence type="ECO:0000313" key="2">
    <source>
        <dbReference type="Proteomes" id="UP000272412"/>
    </source>
</evidence>